<dbReference type="InterPro" id="IPR056236">
    <property type="entry name" value="HMA_PCA1"/>
</dbReference>
<feature type="transmembrane region" description="Helical" evidence="2">
    <location>
        <begin position="116"/>
        <end position="134"/>
    </location>
</feature>
<name>A0ABQ9NYE5_9PEZI</name>
<feature type="transmembrane region" description="Helical" evidence="2">
    <location>
        <begin position="146"/>
        <end position="167"/>
    </location>
</feature>
<dbReference type="PANTHER" id="PTHR46594:SF4">
    <property type="entry name" value="P-TYPE CATION-TRANSPORTING ATPASE"/>
    <property type="match status" value="1"/>
</dbReference>
<evidence type="ECO:0000313" key="5">
    <source>
        <dbReference type="Proteomes" id="UP001172684"/>
    </source>
</evidence>
<keyword evidence="2" id="KW-0812">Transmembrane</keyword>
<dbReference type="PANTHER" id="PTHR46594">
    <property type="entry name" value="P-TYPE CATION-TRANSPORTING ATPASE"/>
    <property type="match status" value="1"/>
</dbReference>
<dbReference type="EMBL" id="JAPDRL010000017">
    <property type="protein sequence ID" value="KAJ9666738.1"/>
    <property type="molecule type" value="Genomic_DNA"/>
</dbReference>
<feature type="transmembrane region" description="Helical" evidence="2">
    <location>
        <begin position="179"/>
        <end position="200"/>
    </location>
</feature>
<keyword evidence="1" id="KW-0479">Metal-binding</keyword>
<gene>
    <name evidence="4" type="ORF">H2201_003142</name>
</gene>
<feature type="transmembrane region" description="Helical" evidence="2">
    <location>
        <begin position="212"/>
        <end position="233"/>
    </location>
</feature>
<evidence type="ECO:0000313" key="4">
    <source>
        <dbReference type="EMBL" id="KAJ9666738.1"/>
    </source>
</evidence>
<proteinExistence type="predicted"/>
<evidence type="ECO:0000256" key="1">
    <source>
        <dbReference type="ARBA" id="ARBA00022723"/>
    </source>
</evidence>
<keyword evidence="5" id="KW-1185">Reference proteome</keyword>
<evidence type="ECO:0000259" key="3">
    <source>
        <dbReference type="Pfam" id="PF24534"/>
    </source>
</evidence>
<evidence type="ECO:0000256" key="2">
    <source>
        <dbReference type="SAM" id="Phobius"/>
    </source>
</evidence>
<keyword evidence="2" id="KW-0472">Membrane</keyword>
<organism evidence="4 5">
    <name type="scientific">Coniosporium apollinis</name>
    <dbReference type="NCBI Taxonomy" id="61459"/>
    <lineage>
        <taxon>Eukaryota</taxon>
        <taxon>Fungi</taxon>
        <taxon>Dikarya</taxon>
        <taxon>Ascomycota</taxon>
        <taxon>Pezizomycotina</taxon>
        <taxon>Dothideomycetes</taxon>
        <taxon>Dothideomycetes incertae sedis</taxon>
        <taxon>Coniosporium</taxon>
    </lineage>
</organism>
<feature type="domain" description="PCA1 HMA heavy metal-associated" evidence="3">
    <location>
        <begin position="33"/>
        <end position="100"/>
    </location>
</feature>
<keyword evidence="2" id="KW-1133">Transmembrane helix</keyword>
<comment type="caution">
    <text evidence="4">The sequence shown here is derived from an EMBL/GenBank/DDBJ whole genome shotgun (WGS) entry which is preliminary data.</text>
</comment>
<sequence length="257" mass="27802">MGSDDFDLDPQLTKVEDVIQTAERAMGFRCVRVASNNQSVDLLMSGRPANTLCENMLAGVTQVDILNKRIVRIAYDPAIVGARSLIAALGDLTTGLAPPRPDASVSGGMKKLYDKVAKTTLATVLTVLVAVLAYSDNLVDYRTKAYISIALATVFQVLAILKFYRLALSSLLFSRVIKMDMLVVISISAAYLYLVVAFASKTAGRPLEVDEFFETSTLLITLVLLGRLIAAFARMKAVAVVSLRSLQASTAMLVEEE</sequence>
<dbReference type="Pfam" id="PF24534">
    <property type="entry name" value="HMA_PCA1"/>
    <property type="match status" value="1"/>
</dbReference>
<protein>
    <recommendedName>
        <fullName evidence="3">PCA1 HMA heavy metal-associated domain-containing protein</fullName>
    </recommendedName>
</protein>
<dbReference type="Proteomes" id="UP001172684">
    <property type="component" value="Unassembled WGS sequence"/>
</dbReference>
<accession>A0ABQ9NYE5</accession>
<reference evidence="4" key="1">
    <citation type="submission" date="2022-10" db="EMBL/GenBank/DDBJ databases">
        <title>Culturing micro-colonial fungi from biological soil crusts in the Mojave desert and describing Neophaeococcomyces mojavensis, and introducing the new genera and species Taxawa tesnikishii.</title>
        <authorList>
            <person name="Kurbessoian T."/>
            <person name="Stajich J.E."/>
        </authorList>
    </citation>
    <scope>NUCLEOTIDE SEQUENCE</scope>
    <source>
        <strain evidence="4">TK_1</strain>
    </source>
</reference>